<feature type="domain" description="Solute-binding protein family 3/N-terminal" evidence="5">
    <location>
        <begin position="40"/>
        <end position="264"/>
    </location>
</feature>
<comment type="subcellular location">
    <subcellularLocation>
        <location evidence="1">Cell envelope</location>
    </subcellularLocation>
</comment>
<dbReference type="PROSITE" id="PS01039">
    <property type="entry name" value="SBP_BACTERIAL_3"/>
    <property type="match status" value="1"/>
</dbReference>
<comment type="similarity">
    <text evidence="2 4">Belongs to the bacterial solute-binding protein 3 family.</text>
</comment>
<gene>
    <name evidence="6" type="primary">yckB</name>
    <name evidence="6" type="ORF">EXIGUO9Y_470001</name>
</gene>
<sequence>MKNSVKWTGLLIAGTTLFLSACGQEEEKTTAYEKIVKEGTLTVATAGTLYPTSFHDEESNKLTGFDVEVVKEVAKRLDLKVNFKEMSFDGMLTSVNTGQVDLAANDITITEERKAKFAFSKPYKYTYGTAIVRKSDLSDIQSLEDLKGKKAAGEATTTYMQIAKKYGAKEVTYDNATNDQYLRDVSNGRTDVILNDYYLQSLAVDFFKDFDITIHPDIAYNPSQVGLIMDLDNKELQSNINAQIEAMKKDGTLAKLSKQYYANKDVSKMPDVKTTIVDVN</sequence>
<dbReference type="Proteomes" id="UP000439752">
    <property type="component" value="Unassembled WGS sequence"/>
</dbReference>
<organism evidence="6 7">
    <name type="scientific">Exiguobacterium oxidotolerans</name>
    <dbReference type="NCBI Taxonomy" id="223958"/>
    <lineage>
        <taxon>Bacteria</taxon>
        <taxon>Bacillati</taxon>
        <taxon>Bacillota</taxon>
        <taxon>Bacilli</taxon>
        <taxon>Bacillales</taxon>
        <taxon>Bacillales Family XII. Incertae Sedis</taxon>
        <taxon>Exiguobacterium</taxon>
    </lineage>
</organism>
<dbReference type="PANTHER" id="PTHR35936">
    <property type="entry name" value="MEMBRANE-BOUND LYTIC MUREIN TRANSGLYCOSYLASE F"/>
    <property type="match status" value="1"/>
</dbReference>
<accession>A0A653IIU9</accession>
<proteinExistence type="inferred from homology"/>
<evidence type="ECO:0000313" key="7">
    <source>
        <dbReference type="Proteomes" id="UP000439752"/>
    </source>
</evidence>
<protein>
    <submittedName>
        <fullName evidence="6">Amino acid ABC transporter (Binding lipoprotein subunit)</fullName>
    </submittedName>
</protein>
<dbReference type="InterPro" id="IPR018313">
    <property type="entry name" value="SBP_3_CS"/>
</dbReference>
<dbReference type="PROSITE" id="PS51257">
    <property type="entry name" value="PROKAR_LIPOPROTEIN"/>
    <property type="match status" value="1"/>
</dbReference>
<evidence type="ECO:0000313" key="6">
    <source>
        <dbReference type="EMBL" id="VWX38540.1"/>
    </source>
</evidence>
<keyword evidence="7" id="KW-1185">Reference proteome</keyword>
<evidence type="ECO:0000256" key="2">
    <source>
        <dbReference type="ARBA" id="ARBA00010333"/>
    </source>
</evidence>
<dbReference type="EMBL" id="CABWKQ010000042">
    <property type="protein sequence ID" value="VWX38540.1"/>
    <property type="molecule type" value="Genomic_DNA"/>
</dbReference>
<evidence type="ECO:0000256" key="3">
    <source>
        <dbReference type="ARBA" id="ARBA00022729"/>
    </source>
</evidence>
<dbReference type="RefSeq" id="WP_029330485.1">
    <property type="nucleotide sequence ID" value="NZ_LR732315.1"/>
</dbReference>
<keyword evidence="6" id="KW-0449">Lipoprotein</keyword>
<dbReference type="PANTHER" id="PTHR35936:SF34">
    <property type="entry name" value="ABC TRANSPORTER EXTRACELLULAR-BINDING PROTEIN YCKB-RELATED"/>
    <property type="match status" value="1"/>
</dbReference>
<dbReference type="InterPro" id="IPR001638">
    <property type="entry name" value="Solute-binding_3/MltF_N"/>
</dbReference>
<dbReference type="SUPFAM" id="SSF53850">
    <property type="entry name" value="Periplasmic binding protein-like II"/>
    <property type="match status" value="1"/>
</dbReference>
<evidence type="ECO:0000256" key="1">
    <source>
        <dbReference type="ARBA" id="ARBA00004196"/>
    </source>
</evidence>
<name>A0A653IIU9_9BACL</name>
<evidence type="ECO:0000259" key="5">
    <source>
        <dbReference type="SMART" id="SM00062"/>
    </source>
</evidence>
<dbReference type="AlphaFoldDB" id="A0A653IIU9"/>
<dbReference type="Pfam" id="PF00497">
    <property type="entry name" value="SBP_bac_3"/>
    <property type="match status" value="1"/>
</dbReference>
<dbReference type="SMART" id="SM00062">
    <property type="entry name" value="PBPb"/>
    <property type="match status" value="1"/>
</dbReference>
<dbReference type="GO" id="GO:0030313">
    <property type="term" value="C:cell envelope"/>
    <property type="evidence" value="ECO:0007669"/>
    <property type="project" value="UniProtKB-SubCell"/>
</dbReference>
<reference evidence="6 7" key="1">
    <citation type="submission" date="2019-10" db="EMBL/GenBank/DDBJ databases">
        <authorList>
            <person name="Karimi E."/>
        </authorList>
    </citation>
    <scope>NUCLEOTIDE SEQUENCE [LARGE SCALE GENOMIC DNA]</scope>
    <source>
        <strain evidence="6">Exiguobacterium sp. 9Y</strain>
    </source>
</reference>
<evidence type="ECO:0000256" key="4">
    <source>
        <dbReference type="RuleBase" id="RU003744"/>
    </source>
</evidence>
<dbReference type="Gene3D" id="3.40.190.10">
    <property type="entry name" value="Periplasmic binding protein-like II"/>
    <property type="match status" value="2"/>
</dbReference>
<keyword evidence="3" id="KW-0732">Signal</keyword>